<evidence type="ECO:0000313" key="1">
    <source>
        <dbReference type="EMBL" id="GGB79254.1"/>
    </source>
</evidence>
<keyword evidence="2" id="KW-1185">Reference proteome</keyword>
<sequence length="270" mass="30212">MRKSNYIPVFSLSVSHSYFADGICRGINFQPCGTTLLLTDRYNFKYRSLPDGFAWYAGTADTLEQFLNSIAKTIGQTYFEFEITVTPNFYNYTTLPENTINEQVYNSNNATDNILNSVSTGESGNCFGKLIINFDDILKVNTTENPASYIIQFEAKKTQWQYYIINRSKVECNNLAITGKENITFQGPDTITTAGGEQAILFTSGDVLIPLKEKPEYSLSLISQPEQTNSKIKSSNKIIYKGLPTPTPDNIGFAKGNKLDSIASPMYVYI</sequence>
<evidence type="ECO:0000313" key="2">
    <source>
        <dbReference type="Proteomes" id="UP000615760"/>
    </source>
</evidence>
<accession>A0ABQ1JYB3</accession>
<gene>
    <name evidence="1" type="ORF">GCM10007424_19270</name>
</gene>
<dbReference type="EMBL" id="BMJE01000004">
    <property type="protein sequence ID" value="GGB79254.1"/>
    <property type="molecule type" value="Genomic_DNA"/>
</dbReference>
<protein>
    <submittedName>
        <fullName evidence="1">Uncharacterized protein</fullName>
    </submittedName>
</protein>
<dbReference type="Proteomes" id="UP000615760">
    <property type="component" value="Unassembled WGS sequence"/>
</dbReference>
<reference evidence="2" key="1">
    <citation type="journal article" date="2019" name="Int. J. Syst. Evol. Microbiol.">
        <title>The Global Catalogue of Microorganisms (GCM) 10K type strain sequencing project: providing services to taxonomists for standard genome sequencing and annotation.</title>
        <authorList>
            <consortium name="The Broad Institute Genomics Platform"/>
            <consortium name="The Broad Institute Genome Sequencing Center for Infectious Disease"/>
            <person name="Wu L."/>
            <person name="Ma J."/>
        </authorList>
    </citation>
    <scope>NUCLEOTIDE SEQUENCE [LARGE SCALE GENOMIC DNA]</scope>
    <source>
        <strain evidence="2">CGMCC 1.15461</strain>
    </source>
</reference>
<name>A0ABQ1JYB3_9FLAO</name>
<organism evidence="1 2">
    <name type="scientific">Flavobacterium suaedae</name>
    <dbReference type="NCBI Taxonomy" id="1767027"/>
    <lineage>
        <taxon>Bacteria</taxon>
        <taxon>Pseudomonadati</taxon>
        <taxon>Bacteroidota</taxon>
        <taxon>Flavobacteriia</taxon>
        <taxon>Flavobacteriales</taxon>
        <taxon>Flavobacteriaceae</taxon>
        <taxon>Flavobacterium</taxon>
    </lineage>
</organism>
<dbReference type="RefSeq" id="WP_188621068.1">
    <property type="nucleotide sequence ID" value="NZ_BMJE01000004.1"/>
</dbReference>
<proteinExistence type="predicted"/>
<comment type="caution">
    <text evidence="1">The sequence shown here is derived from an EMBL/GenBank/DDBJ whole genome shotgun (WGS) entry which is preliminary data.</text>
</comment>